<protein>
    <submittedName>
        <fullName evidence="6">Allophanate hydrolase 2 subunit 1 (EC)</fullName>
        <ecNumber evidence="6">3.5.1.54</ecNumber>
    </submittedName>
</protein>
<keyword evidence="4" id="KW-0812">Transmembrane</keyword>
<feature type="transmembrane region" description="Helical" evidence="4">
    <location>
        <begin position="122"/>
        <end position="139"/>
    </location>
</feature>
<keyword evidence="4" id="KW-0472">Membrane</keyword>
<dbReference type="EC" id="3.5.1.54" evidence="6"/>
<gene>
    <name evidence="6" type="ORF">HELGO_WM4808</name>
</gene>
<dbReference type="Gene3D" id="3.30.1360.40">
    <property type="match status" value="1"/>
</dbReference>
<dbReference type="SUPFAM" id="SSF50891">
    <property type="entry name" value="Cyclophilin-like"/>
    <property type="match status" value="1"/>
</dbReference>
<dbReference type="PANTHER" id="PTHR34698:SF2">
    <property type="entry name" value="5-OXOPROLINASE SUBUNIT B"/>
    <property type="match status" value="1"/>
</dbReference>
<evidence type="ECO:0000256" key="2">
    <source>
        <dbReference type="ARBA" id="ARBA00022801"/>
    </source>
</evidence>
<dbReference type="GO" id="GO:0005524">
    <property type="term" value="F:ATP binding"/>
    <property type="evidence" value="ECO:0007669"/>
    <property type="project" value="UniProtKB-KW"/>
</dbReference>
<name>A0A6S6TEN0_9BACT</name>
<reference evidence="6" key="1">
    <citation type="submission" date="2020-01" db="EMBL/GenBank/DDBJ databases">
        <authorList>
            <person name="Meier V. D."/>
            <person name="Meier V D."/>
        </authorList>
    </citation>
    <scope>NUCLEOTIDE SEQUENCE</scope>
    <source>
        <strain evidence="6">HLG_WM_MAG_05</strain>
    </source>
</reference>
<organism evidence="6">
    <name type="scientific">uncultured Sulfurovum sp</name>
    <dbReference type="NCBI Taxonomy" id="269237"/>
    <lineage>
        <taxon>Bacteria</taxon>
        <taxon>Pseudomonadati</taxon>
        <taxon>Campylobacterota</taxon>
        <taxon>Epsilonproteobacteria</taxon>
        <taxon>Campylobacterales</taxon>
        <taxon>Sulfurovaceae</taxon>
        <taxon>Sulfurovum</taxon>
        <taxon>environmental samples</taxon>
    </lineage>
</organism>
<keyword evidence="3" id="KW-0067">ATP-binding</keyword>
<evidence type="ECO:0000313" key="6">
    <source>
        <dbReference type="EMBL" id="CAA6817794.1"/>
    </source>
</evidence>
<keyword evidence="2 6" id="KW-0378">Hydrolase</keyword>
<dbReference type="PANTHER" id="PTHR34698">
    <property type="entry name" value="5-OXOPROLINASE SUBUNIT B"/>
    <property type="match status" value="1"/>
</dbReference>
<dbReference type="InterPro" id="IPR010016">
    <property type="entry name" value="PxpB"/>
</dbReference>
<dbReference type="EMBL" id="CACVAU010000052">
    <property type="protein sequence ID" value="CAA6817794.1"/>
    <property type="molecule type" value="Genomic_DNA"/>
</dbReference>
<feature type="domain" description="Carboxyltransferase" evidence="5">
    <location>
        <begin position="1"/>
        <end position="200"/>
    </location>
</feature>
<proteinExistence type="predicted"/>
<evidence type="ECO:0000256" key="3">
    <source>
        <dbReference type="ARBA" id="ARBA00022840"/>
    </source>
</evidence>
<dbReference type="Gene3D" id="2.40.100.10">
    <property type="entry name" value="Cyclophilin-like"/>
    <property type="match status" value="1"/>
</dbReference>
<dbReference type="InterPro" id="IPR003833">
    <property type="entry name" value="CT_C_D"/>
</dbReference>
<dbReference type="GO" id="GO:0004039">
    <property type="term" value="F:allophanate hydrolase activity"/>
    <property type="evidence" value="ECO:0007669"/>
    <property type="project" value="UniProtKB-EC"/>
</dbReference>
<dbReference type="Pfam" id="PF02682">
    <property type="entry name" value="CT_C_D"/>
    <property type="match status" value="1"/>
</dbReference>
<keyword evidence="1" id="KW-0547">Nucleotide-binding</keyword>
<evidence type="ECO:0000256" key="4">
    <source>
        <dbReference type="SAM" id="Phobius"/>
    </source>
</evidence>
<evidence type="ECO:0000259" key="5">
    <source>
        <dbReference type="SMART" id="SM00796"/>
    </source>
</evidence>
<dbReference type="SMART" id="SM00796">
    <property type="entry name" value="AHS1"/>
    <property type="match status" value="1"/>
</dbReference>
<dbReference type="InterPro" id="IPR029000">
    <property type="entry name" value="Cyclophilin-like_dom_sf"/>
</dbReference>
<dbReference type="AlphaFoldDB" id="A0A6S6TEN0"/>
<sequence length="203" mass="23324">MTFNAISPDTLMLYFRQEISEEVLDEVQGLYLRLKEIQGIIDLTASYCSILVQFDIFIHDHETIKVSIQKQLRHTKAFQKKVKNKLITIPTNYAKNLDLERVAHHNNLSIEEVINYHSQKTYRVYAIGFMIGFAYLATVNKKIMTPRLSSPRKKVPQGAVALADSQTAIYPQNSAGGWNIIGQTDFNAFHSFEIGDRVRFERI</sequence>
<dbReference type="SUPFAM" id="SSF160467">
    <property type="entry name" value="PH0987 N-terminal domain-like"/>
    <property type="match status" value="1"/>
</dbReference>
<accession>A0A6S6TEN0</accession>
<keyword evidence="4" id="KW-1133">Transmembrane helix</keyword>
<evidence type="ECO:0000256" key="1">
    <source>
        <dbReference type="ARBA" id="ARBA00022741"/>
    </source>
</evidence>